<dbReference type="InterPro" id="IPR010334">
    <property type="entry name" value="Dcp1"/>
</dbReference>
<name>A0A5P1EPG3_ASPOF</name>
<dbReference type="GO" id="GO:0000290">
    <property type="term" value="P:deadenylation-dependent decapping of nuclear-transcribed mRNA"/>
    <property type="evidence" value="ECO:0007669"/>
    <property type="project" value="InterPro"/>
</dbReference>
<dbReference type="SUPFAM" id="SSF50978">
    <property type="entry name" value="WD40 repeat-like"/>
    <property type="match status" value="1"/>
</dbReference>
<organism evidence="6 7">
    <name type="scientific">Asparagus officinalis</name>
    <name type="common">Garden asparagus</name>
    <dbReference type="NCBI Taxonomy" id="4686"/>
    <lineage>
        <taxon>Eukaryota</taxon>
        <taxon>Viridiplantae</taxon>
        <taxon>Streptophyta</taxon>
        <taxon>Embryophyta</taxon>
        <taxon>Tracheophyta</taxon>
        <taxon>Spermatophyta</taxon>
        <taxon>Magnoliopsida</taxon>
        <taxon>Liliopsida</taxon>
        <taxon>Asparagales</taxon>
        <taxon>Asparagaceae</taxon>
        <taxon>Asparagoideae</taxon>
        <taxon>Asparagus</taxon>
    </lineage>
</organism>
<dbReference type="Gene3D" id="2.30.29.30">
    <property type="entry name" value="Pleckstrin-homology domain (PH domain)/Phosphotyrosine-binding domain (PTB)"/>
    <property type="match status" value="1"/>
</dbReference>
<feature type="region of interest" description="Disordered" evidence="5">
    <location>
        <begin position="271"/>
        <end position="293"/>
    </location>
</feature>
<evidence type="ECO:0000256" key="1">
    <source>
        <dbReference type="ARBA" id="ARBA00004496"/>
    </source>
</evidence>
<evidence type="ECO:0000313" key="6">
    <source>
        <dbReference type="EMBL" id="ONK67912.1"/>
    </source>
</evidence>
<dbReference type="GO" id="GO:0007010">
    <property type="term" value="P:cytoskeleton organization"/>
    <property type="evidence" value="ECO:0007669"/>
    <property type="project" value="TreeGrafter"/>
</dbReference>
<dbReference type="GO" id="GO:0005737">
    <property type="term" value="C:cytoplasm"/>
    <property type="evidence" value="ECO:0007669"/>
    <property type="project" value="UniProtKB-SubCell"/>
</dbReference>
<keyword evidence="3" id="KW-0963">Cytoplasm</keyword>
<dbReference type="InterPro" id="IPR052060">
    <property type="entry name" value="Bromo_WD_repeat"/>
</dbReference>
<evidence type="ECO:0000256" key="5">
    <source>
        <dbReference type="SAM" id="MobiDB-lite"/>
    </source>
</evidence>
<evidence type="ECO:0000256" key="4">
    <source>
        <dbReference type="PROSITE-ProRule" id="PRU00221"/>
    </source>
</evidence>
<dbReference type="PROSITE" id="PS50082">
    <property type="entry name" value="WD_REPEATS_2"/>
    <property type="match status" value="1"/>
</dbReference>
<dbReference type="Proteomes" id="UP000243459">
    <property type="component" value="Chromosome 5"/>
</dbReference>
<evidence type="ECO:0000313" key="7">
    <source>
        <dbReference type="Proteomes" id="UP000243459"/>
    </source>
</evidence>
<dbReference type="GO" id="GO:0005634">
    <property type="term" value="C:nucleus"/>
    <property type="evidence" value="ECO:0007669"/>
    <property type="project" value="TreeGrafter"/>
</dbReference>
<dbReference type="Gramene" id="ONK67912">
    <property type="protein sequence ID" value="ONK67912"/>
    <property type="gene ID" value="A4U43_C05F5090"/>
</dbReference>
<gene>
    <name evidence="6" type="ORF">A4U43_C05F5090</name>
</gene>
<dbReference type="InterPro" id="IPR001680">
    <property type="entry name" value="WD40_rpt"/>
</dbReference>
<dbReference type="InterPro" id="IPR011993">
    <property type="entry name" value="PH-like_dom_sf"/>
</dbReference>
<dbReference type="SMART" id="SM00320">
    <property type="entry name" value="WD40"/>
    <property type="match status" value="2"/>
</dbReference>
<dbReference type="GO" id="GO:0006357">
    <property type="term" value="P:regulation of transcription by RNA polymerase II"/>
    <property type="evidence" value="ECO:0007669"/>
    <property type="project" value="TreeGrafter"/>
</dbReference>
<feature type="compositionally biased region" description="Pro residues" evidence="5">
    <location>
        <begin position="275"/>
        <end position="284"/>
    </location>
</feature>
<comment type="subcellular location">
    <subcellularLocation>
        <location evidence="1">Cytoplasm</location>
    </subcellularLocation>
</comment>
<evidence type="ECO:0000256" key="2">
    <source>
        <dbReference type="ARBA" id="ARBA00008778"/>
    </source>
</evidence>
<dbReference type="InterPro" id="IPR036322">
    <property type="entry name" value="WD40_repeat_dom_sf"/>
</dbReference>
<dbReference type="PANTHER" id="PTHR16266">
    <property type="entry name" value="WD REPEAT DOMAIN 9"/>
    <property type="match status" value="1"/>
</dbReference>
<protein>
    <submittedName>
        <fullName evidence="6">Uncharacterized protein</fullName>
    </submittedName>
</protein>
<dbReference type="PANTHER" id="PTHR16266:SF17">
    <property type="entry name" value="BRWD3"/>
    <property type="match status" value="1"/>
</dbReference>
<dbReference type="Pfam" id="PF06058">
    <property type="entry name" value="DCP1"/>
    <property type="match status" value="1"/>
</dbReference>
<dbReference type="AlphaFoldDB" id="A0A5P1EPG3"/>
<feature type="repeat" description="WD" evidence="4">
    <location>
        <begin position="145"/>
        <end position="177"/>
    </location>
</feature>
<evidence type="ECO:0000256" key="3">
    <source>
        <dbReference type="ARBA" id="ARBA00022490"/>
    </source>
</evidence>
<dbReference type="GO" id="GO:0008047">
    <property type="term" value="F:enzyme activator activity"/>
    <property type="evidence" value="ECO:0007669"/>
    <property type="project" value="InterPro"/>
</dbReference>
<keyword evidence="4" id="KW-0853">WD repeat</keyword>
<comment type="similarity">
    <text evidence="2">Belongs to the DCP1 family.</text>
</comment>
<dbReference type="GO" id="GO:0008360">
    <property type="term" value="P:regulation of cell shape"/>
    <property type="evidence" value="ECO:0007669"/>
    <property type="project" value="TreeGrafter"/>
</dbReference>
<proteinExistence type="inferred from homology"/>
<dbReference type="EMBL" id="CM007385">
    <property type="protein sequence ID" value="ONK67912.1"/>
    <property type="molecule type" value="Genomic_DNA"/>
</dbReference>
<sequence length="406" mass="46048">MEEISNLLDLFKDRSPPRDFAHRFRSAPIKSGLFRFLAILDSEARLGLESCSASQIAAVIFVAKLISTKVLNLTVLQRIDPHVEEILITAAHVTFYEFNIELNQWSRKDFEGSLFVVKRNTQPRFQFIVMNRRNTGKSFDPSSSVGQQNHQILCCAYHANGTVFVTGSSDTYARVWNACKSNPEDSEQPNHEMDLLSGHENDVNYAQFSGCPVASRTSTADSFKEDNVPKFKNSWFTHDNIVTCSRDGSAIIRIPKSRRSHRKVGRWTRDYHLKVPPPPMPPQPARGGSRQRFQPTPRGVNMIVWSLDNRFVLAAIMVQLDSRFAYAHTLCGHETLKHLEQVKDFTPCESSIYALMGKIHKRLNMHAKDMFYFGIALDLKPPAADVAAIKSAMEKLHLPDELEDNL</sequence>
<accession>A0A5P1EPG3</accession>
<keyword evidence="7" id="KW-1185">Reference proteome</keyword>
<dbReference type="SUPFAM" id="SSF50729">
    <property type="entry name" value="PH domain-like"/>
    <property type="match status" value="1"/>
</dbReference>
<reference evidence="7" key="1">
    <citation type="journal article" date="2017" name="Nat. Commun.">
        <title>The asparagus genome sheds light on the origin and evolution of a young Y chromosome.</title>
        <authorList>
            <person name="Harkess A."/>
            <person name="Zhou J."/>
            <person name="Xu C."/>
            <person name="Bowers J.E."/>
            <person name="Van der Hulst R."/>
            <person name="Ayyampalayam S."/>
            <person name="Mercati F."/>
            <person name="Riccardi P."/>
            <person name="McKain M.R."/>
            <person name="Kakrana A."/>
            <person name="Tang H."/>
            <person name="Ray J."/>
            <person name="Groenendijk J."/>
            <person name="Arikit S."/>
            <person name="Mathioni S.M."/>
            <person name="Nakano M."/>
            <person name="Shan H."/>
            <person name="Telgmann-Rauber A."/>
            <person name="Kanno A."/>
            <person name="Yue Z."/>
            <person name="Chen H."/>
            <person name="Li W."/>
            <person name="Chen Y."/>
            <person name="Xu X."/>
            <person name="Zhang Y."/>
            <person name="Luo S."/>
            <person name="Chen H."/>
            <person name="Gao J."/>
            <person name="Mao Z."/>
            <person name="Pires J.C."/>
            <person name="Luo M."/>
            <person name="Kudrna D."/>
            <person name="Wing R.A."/>
            <person name="Meyers B.C."/>
            <person name="Yi K."/>
            <person name="Kong H."/>
            <person name="Lavrijsen P."/>
            <person name="Sunseri F."/>
            <person name="Falavigna A."/>
            <person name="Ye Y."/>
            <person name="Leebens-Mack J.H."/>
            <person name="Chen G."/>
        </authorList>
    </citation>
    <scope>NUCLEOTIDE SEQUENCE [LARGE SCALE GENOMIC DNA]</scope>
    <source>
        <strain evidence="7">cv. DH0086</strain>
    </source>
</reference>
<dbReference type="Pfam" id="PF00400">
    <property type="entry name" value="WD40"/>
    <property type="match status" value="1"/>
</dbReference>